<dbReference type="GO" id="GO:0016020">
    <property type="term" value="C:membrane"/>
    <property type="evidence" value="ECO:0007669"/>
    <property type="project" value="UniProtKB-SubCell"/>
</dbReference>
<proteinExistence type="predicted"/>
<feature type="chain" id="PRO_5035451413" description="Sulfite exporter TauE/SafE" evidence="6">
    <location>
        <begin position="26"/>
        <end position="582"/>
    </location>
</feature>
<feature type="transmembrane region" description="Helical" evidence="5">
    <location>
        <begin position="176"/>
        <end position="199"/>
    </location>
</feature>
<feature type="transmembrane region" description="Helical" evidence="5">
    <location>
        <begin position="539"/>
        <end position="560"/>
    </location>
</feature>
<accession>A0A8K1C463</accession>
<sequence length="582" mass="63211">MAKSATKMRLVVAVLVLCQLVAASAQLSAVECSNPSDCGGLTCVEGICDYCRTDADCYVPGQSIQRCRVVESLADDLIVNAHGEEVQATACVEKDLFDPFTWNDVLATFLAFLATALGSGCGVGGGGLLVPAFILVIGLSPKHAIPLSKATIFGNSVAICLFNLRRNHPGKPNEPIINYAVASIMEPTTLIGTIFGVMLNHMLPTWSILFMLISLLAFITKKTLDKGAKIRQKETAHEQAILKSALIGRKNTGTSWAVFQRFDWKAAAKHWLTITRRNRRLQATQMEDEADFKSLPPLEREVELSSLPLLAPVKAGHTDFGNFTSLDGDDTRMSTIRRSLERKDADIFPLRVTIPLVVAWLVVFLQALLRGGHGAASMIGIQCNSAEYWLLTLLPVLILGTITWRTGCRLRLENRLRVLSGYKFLESDIHWTWERVTKFPMYCMTAGVAAGLLGIGGGMVQGPLMLGMGVLPPVQSATAGYMTLYTASSTTLQFVIAGQFPGAMQYDYVVWFAFIGFLGGLCGQKVVAYLVKKYKRESIVVYILAGTIGLSAVCMGFIGLQNTLQDIHRGASLGLNSLCGGE</sequence>
<keyword evidence="6" id="KW-0732">Signal</keyword>
<feature type="transmembrane region" description="Helical" evidence="5">
    <location>
        <begin position="347"/>
        <end position="368"/>
    </location>
</feature>
<feature type="transmembrane region" description="Helical" evidence="5">
    <location>
        <begin position="205"/>
        <end position="224"/>
    </location>
</feature>
<dbReference type="GO" id="GO:0016567">
    <property type="term" value="P:protein ubiquitination"/>
    <property type="evidence" value="ECO:0007669"/>
    <property type="project" value="TreeGrafter"/>
</dbReference>
<feature type="transmembrane region" description="Helical" evidence="5">
    <location>
        <begin position="508"/>
        <end position="527"/>
    </location>
</feature>
<keyword evidence="3 5" id="KW-1133">Transmembrane helix</keyword>
<evidence type="ECO:0000313" key="7">
    <source>
        <dbReference type="EMBL" id="TMW56184.1"/>
    </source>
</evidence>
<feature type="transmembrane region" description="Helical" evidence="5">
    <location>
        <begin position="388"/>
        <end position="407"/>
    </location>
</feature>
<evidence type="ECO:0000256" key="6">
    <source>
        <dbReference type="SAM" id="SignalP"/>
    </source>
</evidence>
<dbReference type="GO" id="GO:0031464">
    <property type="term" value="C:Cul4A-RING E3 ubiquitin ligase complex"/>
    <property type="evidence" value="ECO:0007669"/>
    <property type="project" value="TreeGrafter"/>
</dbReference>
<keyword evidence="8" id="KW-1185">Reference proteome</keyword>
<gene>
    <name evidence="7" type="ORF">Poli38472_008832</name>
</gene>
<feature type="signal peptide" evidence="6">
    <location>
        <begin position="1"/>
        <end position="25"/>
    </location>
</feature>
<evidence type="ECO:0000256" key="1">
    <source>
        <dbReference type="ARBA" id="ARBA00004141"/>
    </source>
</evidence>
<evidence type="ECO:0000256" key="4">
    <source>
        <dbReference type="ARBA" id="ARBA00023136"/>
    </source>
</evidence>
<dbReference type="OrthoDB" id="434519at2759"/>
<evidence type="ECO:0000256" key="3">
    <source>
        <dbReference type="ARBA" id="ARBA00022989"/>
    </source>
</evidence>
<dbReference type="PANTHER" id="PTHR14255:SF3">
    <property type="entry name" value="SULFITE EXPORTER TAUE_SAFE FAMILY PROTEIN 5-RELATED"/>
    <property type="match status" value="1"/>
</dbReference>
<dbReference type="EMBL" id="SPLM01000146">
    <property type="protein sequence ID" value="TMW56184.1"/>
    <property type="molecule type" value="Genomic_DNA"/>
</dbReference>
<comment type="caution">
    <text evidence="7">The sequence shown here is derived from an EMBL/GenBank/DDBJ whole genome shotgun (WGS) entry which is preliminary data.</text>
</comment>
<organism evidence="7 8">
    <name type="scientific">Pythium oligandrum</name>
    <name type="common">Mycoparasitic fungus</name>
    <dbReference type="NCBI Taxonomy" id="41045"/>
    <lineage>
        <taxon>Eukaryota</taxon>
        <taxon>Sar</taxon>
        <taxon>Stramenopiles</taxon>
        <taxon>Oomycota</taxon>
        <taxon>Peronosporomycetes</taxon>
        <taxon>Pythiales</taxon>
        <taxon>Pythiaceae</taxon>
        <taxon>Pythium</taxon>
    </lineage>
</organism>
<dbReference type="Pfam" id="PF01925">
    <property type="entry name" value="TauE"/>
    <property type="match status" value="1"/>
</dbReference>
<evidence type="ECO:0008006" key="9">
    <source>
        <dbReference type="Google" id="ProtNLM"/>
    </source>
</evidence>
<keyword evidence="4 5" id="KW-0472">Membrane</keyword>
<keyword evidence="2 5" id="KW-0812">Transmembrane</keyword>
<evidence type="ECO:0000313" key="8">
    <source>
        <dbReference type="Proteomes" id="UP000794436"/>
    </source>
</evidence>
<evidence type="ECO:0000256" key="2">
    <source>
        <dbReference type="ARBA" id="ARBA00022692"/>
    </source>
</evidence>
<dbReference type="InterPro" id="IPR002781">
    <property type="entry name" value="TM_pro_TauE-like"/>
</dbReference>
<feature type="transmembrane region" description="Helical" evidence="5">
    <location>
        <begin position="106"/>
        <end position="139"/>
    </location>
</feature>
<protein>
    <recommendedName>
        <fullName evidence="9">Sulfite exporter TauE/SafE</fullName>
    </recommendedName>
</protein>
<dbReference type="PANTHER" id="PTHR14255">
    <property type="entry name" value="CEREBLON"/>
    <property type="match status" value="1"/>
</dbReference>
<name>A0A8K1C463_PYTOL</name>
<dbReference type="Proteomes" id="UP000794436">
    <property type="component" value="Unassembled WGS sequence"/>
</dbReference>
<evidence type="ECO:0000256" key="5">
    <source>
        <dbReference type="SAM" id="Phobius"/>
    </source>
</evidence>
<reference evidence="7" key="1">
    <citation type="submission" date="2019-03" db="EMBL/GenBank/DDBJ databases">
        <title>Long read genome sequence of the mycoparasitic Pythium oligandrum ATCC 38472 isolated from sugarbeet rhizosphere.</title>
        <authorList>
            <person name="Gaulin E."/>
        </authorList>
    </citation>
    <scope>NUCLEOTIDE SEQUENCE</scope>
    <source>
        <strain evidence="7">ATCC 38472_TT</strain>
    </source>
</reference>
<feature type="transmembrane region" description="Helical" evidence="5">
    <location>
        <begin position="439"/>
        <end position="459"/>
    </location>
</feature>
<comment type="subcellular location">
    <subcellularLocation>
        <location evidence="1">Membrane</location>
        <topology evidence="1">Multi-pass membrane protein</topology>
    </subcellularLocation>
</comment>
<dbReference type="AlphaFoldDB" id="A0A8K1C463"/>